<keyword evidence="5" id="KW-0864">Zinc transport</keyword>
<evidence type="ECO:0000256" key="4">
    <source>
        <dbReference type="ARBA" id="ARBA00022840"/>
    </source>
</evidence>
<evidence type="ECO:0000313" key="8">
    <source>
        <dbReference type="EMBL" id="GEO80032.1"/>
    </source>
</evidence>
<dbReference type="InterPro" id="IPR003439">
    <property type="entry name" value="ABC_transporter-like_ATP-bd"/>
</dbReference>
<evidence type="ECO:0000256" key="2">
    <source>
        <dbReference type="ARBA" id="ARBA00022448"/>
    </source>
</evidence>
<evidence type="ECO:0000256" key="3">
    <source>
        <dbReference type="ARBA" id="ARBA00022741"/>
    </source>
</evidence>
<gene>
    <name evidence="8" type="ORF">ROR02_01630</name>
</gene>
<dbReference type="InterPro" id="IPR017871">
    <property type="entry name" value="ABC_transporter-like_CS"/>
</dbReference>
<dbReference type="SUPFAM" id="SSF52540">
    <property type="entry name" value="P-loop containing nucleoside triphosphate hydrolases"/>
    <property type="match status" value="1"/>
</dbReference>
<dbReference type="PANTHER" id="PTHR42734:SF19">
    <property type="entry name" value="IRON COMPOUNDS ABC TRANSPORTER, ATP-BINDING PROTEIN"/>
    <property type="match status" value="1"/>
</dbReference>
<dbReference type="Proteomes" id="UP000321567">
    <property type="component" value="Unassembled WGS sequence"/>
</dbReference>
<evidence type="ECO:0000313" key="9">
    <source>
        <dbReference type="Proteomes" id="UP000321567"/>
    </source>
</evidence>
<sequence length="274" mass="29069">MRAAPLLEVEGLACGYGARAVLSNLSFQVEAGEVLMLLGPNGVGKTTLFRTLLRLLAPLAGQVRLGGDDVARWPARRFAAQVGYVPQAHTPPFPFRVLDVVMLGRAAHLGPFSTPSESDIRVAESALGSLGLSALAGRPYTQISGGERQLVLIARALAQAPALLIMDEPTANLDFGNQVAVLDRVGALARREGKGIILTTHDPNHALAHATRVAALGRDGSLHVGPPDEVVTAAYLHATYGVRSRFLALEDRTVCVPVRREWNPCAPQVCGETP</sequence>
<keyword evidence="5" id="KW-0862">Zinc</keyword>
<comment type="similarity">
    <text evidence="1">Belongs to the ABC transporter superfamily.</text>
</comment>
<proteinExistence type="inferred from homology"/>
<dbReference type="InterPro" id="IPR003593">
    <property type="entry name" value="AAA+_ATPase"/>
</dbReference>
<dbReference type="Gene3D" id="3.40.50.300">
    <property type="entry name" value="P-loop containing nucleotide triphosphate hydrolases"/>
    <property type="match status" value="1"/>
</dbReference>
<dbReference type="Pfam" id="PF00005">
    <property type="entry name" value="ABC_tran"/>
    <property type="match status" value="1"/>
</dbReference>
<reference evidence="8 9" key="1">
    <citation type="submission" date="2019-07" db="EMBL/GenBank/DDBJ databases">
        <title>Whole genome shotgun sequence of Rhodospirillum oryzae NBRC 107573.</title>
        <authorList>
            <person name="Hosoyama A."/>
            <person name="Uohara A."/>
            <person name="Ohji S."/>
            <person name="Ichikawa N."/>
        </authorList>
    </citation>
    <scope>NUCLEOTIDE SEQUENCE [LARGE SCALE GENOMIC DNA]</scope>
    <source>
        <strain evidence="8 9">NBRC 107573</strain>
    </source>
</reference>
<dbReference type="InterPro" id="IPR027417">
    <property type="entry name" value="P-loop_NTPase"/>
</dbReference>
<dbReference type="GO" id="GO:0005524">
    <property type="term" value="F:ATP binding"/>
    <property type="evidence" value="ECO:0007669"/>
    <property type="project" value="UniProtKB-KW"/>
</dbReference>
<dbReference type="FunFam" id="3.40.50.300:FF:000134">
    <property type="entry name" value="Iron-enterobactin ABC transporter ATP-binding protein"/>
    <property type="match status" value="1"/>
</dbReference>
<evidence type="ECO:0000256" key="6">
    <source>
        <dbReference type="ARBA" id="ARBA00023065"/>
    </source>
</evidence>
<evidence type="ECO:0000256" key="1">
    <source>
        <dbReference type="ARBA" id="ARBA00005417"/>
    </source>
</evidence>
<name>A0A512H3J5_9PROT</name>
<dbReference type="PANTHER" id="PTHR42734">
    <property type="entry name" value="METAL TRANSPORT SYSTEM ATP-BINDING PROTEIN TM_0124-RELATED"/>
    <property type="match status" value="1"/>
</dbReference>
<keyword evidence="4 8" id="KW-0067">ATP-binding</keyword>
<dbReference type="GO" id="GO:0006829">
    <property type="term" value="P:zinc ion transport"/>
    <property type="evidence" value="ECO:0007669"/>
    <property type="project" value="UniProtKB-KW"/>
</dbReference>
<dbReference type="RefSeq" id="WP_147162099.1">
    <property type="nucleotide sequence ID" value="NZ_BJZO01000002.1"/>
</dbReference>
<dbReference type="EMBL" id="BJZO01000002">
    <property type="protein sequence ID" value="GEO80032.1"/>
    <property type="molecule type" value="Genomic_DNA"/>
</dbReference>
<evidence type="ECO:0000259" key="7">
    <source>
        <dbReference type="PROSITE" id="PS50893"/>
    </source>
</evidence>
<comment type="caution">
    <text evidence="8">The sequence shown here is derived from an EMBL/GenBank/DDBJ whole genome shotgun (WGS) entry which is preliminary data.</text>
</comment>
<accession>A0A512H3J5</accession>
<organism evidence="8 9">
    <name type="scientific">Pararhodospirillum oryzae</name>
    <dbReference type="NCBI Taxonomy" id="478448"/>
    <lineage>
        <taxon>Bacteria</taxon>
        <taxon>Pseudomonadati</taxon>
        <taxon>Pseudomonadota</taxon>
        <taxon>Alphaproteobacteria</taxon>
        <taxon>Rhodospirillales</taxon>
        <taxon>Rhodospirillaceae</taxon>
        <taxon>Pararhodospirillum</taxon>
    </lineage>
</organism>
<dbReference type="InterPro" id="IPR050153">
    <property type="entry name" value="Metal_Ion_Import_ABC"/>
</dbReference>
<evidence type="ECO:0000256" key="5">
    <source>
        <dbReference type="ARBA" id="ARBA00022906"/>
    </source>
</evidence>
<keyword evidence="6" id="KW-0406">Ion transport</keyword>
<protein>
    <submittedName>
        <fullName evidence="8">Iron ABC transporter ATP-binding protein</fullName>
    </submittedName>
</protein>
<dbReference type="CDD" id="cd03214">
    <property type="entry name" value="ABC_Iron-Siderophores_B12_Hemin"/>
    <property type="match status" value="1"/>
</dbReference>
<dbReference type="PROSITE" id="PS00211">
    <property type="entry name" value="ABC_TRANSPORTER_1"/>
    <property type="match status" value="1"/>
</dbReference>
<dbReference type="GO" id="GO:0016887">
    <property type="term" value="F:ATP hydrolysis activity"/>
    <property type="evidence" value="ECO:0007669"/>
    <property type="project" value="InterPro"/>
</dbReference>
<feature type="domain" description="ABC transporter" evidence="7">
    <location>
        <begin position="7"/>
        <end position="243"/>
    </location>
</feature>
<dbReference type="AlphaFoldDB" id="A0A512H3J5"/>
<dbReference type="OrthoDB" id="9806726at2"/>
<keyword evidence="3" id="KW-0547">Nucleotide-binding</keyword>
<dbReference type="SMART" id="SM00382">
    <property type="entry name" value="AAA"/>
    <property type="match status" value="1"/>
</dbReference>
<dbReference type="PROSITE" id="PS50893">
    <property type="entry name" value="ABC_TRANSPORTER_2"/>
    <property type="match status" value="1"/>
</dbReference>
<keyword evidence="2" id="KW-0813">Transport</keyword>
<keyword evidence="9" id="KW-1185">Reference proteome</keyword>